<dbReference type="AlphaFoldDB" id="X6NPQ2"/>
<feature type="compositionally biased region" description="Basic residues" evidence="1">
    <location>
        <begin position="144"/>
        <end position="162"/>
    </location>
</feature>
<comment type="caution">
    <text evidence="2">The sequence shown here is derived from an EMBL/GenBank/DDBJ whole genome shotgun (WGS) entry which is preliminary data.</text>
</comment>
<sequence length="174" mass="21158">MCMILPPWKETHTSKRMKKNFVPNNNKKKNKKNEMVLLCCLLLFFYFSMCFTSVTLSNQQRKKKRKLQIHNNKKRRYRKKKRKQNNKKTHVQKKKKATRNLCLMHMFVHVLDQLLLIFTQQTLTLAKQQKVNHLLHEKQFSQKNKSKKKRSNLCNRNKRHETKHQEKNVNGQET</sequence>
<proteinExistence type="predicted"/>
<organism evidence="2 3">
    <name type="scientific">Reticulomyxa filosa</name>
    <dbReference type="NCBI Taxonomy" id="46433"/>
    <lineage>
        <taxon>Eukaryota</taxon>
        <taxon>Sar</taxon>
        <taxon>Rhizaria</taxon>
        <taxon>Retaria</taxon>
        <taxon>Foraminifera</taxon>
        <taxon>Monothalamids</taxon>
        <taxon>Reticulomyxidae</taxon>
        <taxon>Reticulomyxa</taxon>
    </lineage>
</organism>
<protein>
    <submittedName>
        <fullName evidence="2">Uncharacterized protein</fullName>
    </submittedName>
</protein>
<gene>
    <name evidence="2" type="ORF">RFI_08852</name>
</gene>
<dbReference type="Proteomes" id="UP000023152">
    <property type="component" value="Unassembled WGS sequence"/>
</dbReference>
<feature type="region of interest" description="Disordered" evidence="1">
    <location>
        <begin position="61"/>
        <end position="96"/>
    </location>
</feature>
<name>X6NPQ2_RETFI</name>
<accession>X6NPQ2</accession>
<evidence type="ECO:0000313" key="3">
    <source>
        <dbReference type="Proteomes" id="UP000023152"/>
    </source>
</evidence>
<evidence type="ECO:0000256" key="1">
    <source>
        <dbReference type="SAM" id="MobiDB-lite"/>
    </source>
</evidence>
<feature type="region of interest" description="Disordered" evidence="1">
    <location>
        <begin position="136"/>
        <end position="174"/>
    </location>
</feature>
<reference evidence="2 3" key="1">
    <citation type="journal article" date="2013" name="Curr. Biol.">
        <title>The Genome of the Foraminiferan Reticulomyxa filosa.</title>
        <authorList>
            <person name="Glockner G."/>
            <person name="Hulsmann N."/>
            <person name="Schleicher M."/>
            <person name="Noegel A.A."/>
            <person name="Eichinger L."/>
            <person name="Gallinger C."/>
            <person name="Pawlowski J."/>
            <person name="Sierra R."/>
            <person name="Euteneuer U."/>
            <person name="Pillet L."/>
            <person name="Moustafa A."/>
            <person name="Platzer M."/>
            <person name="Groth M."/>
            <person name="Szafranski K."/>
            <person name="Schliwa M."/>
        </authorList>
    </citation>
    <scope>NUCLEOTIDE SEQUENCE [LARGE SCALE GENOMIC DNA]</scope>
</reference>
<evidence type="ECO:0000313" key="2">
    <source>
        <dbReference type="EMBL" id="ETO28280.1"/>
    </source>
</evidence>
<dbReference type="EMBL" id="ASPP01006759">
    <property type="protein sequence ID" value="ETO28280.1"/>
    <property type="molecule type" value="Genomic_DNA"/>
</dbReference>
<keyword evidence="3" id="KW-1185">Reference proteome</keyword>